<reference evidence="1 2" key="1">
    <citation type="journal article" date="2013" name="Int. J. Syst. Evol. Microbiol.">
        <title>Roseomonas aerophila sp. nov., isolated from air.</title>
        <authorList>
            <person name="Kim S.J."/>
            <person name="Weon H.Y."/>
            <person name="Ahn J.H."/>
            <person name="Hong S.B."/>
            <person name="Seok S.J."/>
            <person name="Whang K.S."/>
            <person name="Kwon S.W."/>
        </authorList>
    </citation>
    <scope>NUCLEOTIDE SEQUENCE [LARGE SCALE GENOMIC DNA]</scope>
    <source>
        <strain evidence="1 2">NBRC 108923</strain>
    </source>
</reference>
<keyword evidence="2" id="KW-1185">Reference proteome</keyword>
<dbReference type="Proteomes" id="UP000626026">
    <property type="component" value="Unassembled WGS sequence"/>
</dbReference>
<protein>
    <submittedName>
        <fullName evidence="1">Uncharacterized protein</fullName>
    </submittedName>
</protein>
<evidence type="ECO:0000313" key="1">
    <source>
        <dbReference type="EMBL" id="MBC9206956.1"/>
    </source>
</evidence>
<name>A0ABR7RKU7_9PROT</name>
<sequence length="193" mass="20908">MRLFSRRLAPLLVALAWLTLGPGLMAQPLPQQLGSFQSTGEFTDFEQQPGGAGLGVSMGYARKDGARATLYLYDRGRRRAPEGGQNPDLPAELAQTVRELTAAINQGYYTAVTPAETNLLITGNGNYPGIRCSNFRLTRNDGRQTGESVCVTVLAGRFVKARVSLRQSDDVQQATFAAIELMVEMQLRAARGG</sequence>
<accession>A0ABR7RKU7</accession>
<organism evidence="1 2">
    <name type="scientific">Teichococcus aerophilus</name>
    <dbReference type="NCBI Taxonomy" id="1224513"/>
    <lineage>
        <taxon>Bacteria</taxon>
        <taxon>Pseudomonadati</taxon>
        <taxon>Pseudomonadota</taxon>
        <taxon>Alphaproteobacteria</taxon>
        <taxon>Acetobacterales</taxon>
        <taxon>Roseomonadaceae</taxon>
        <taxon>Roseomonas</taxon>
    </lineage>
</organism>
<dbReference type="RefSeq" id="WP_187784125.1">
    <property type="nucleotide sequence ID" value="NZ_JACTVA010000011.1"/>
</dbReference>
<gene>
    <name evidence="1" type="ORF">IBL26_08935</name>
</gene>
<evidence type="ECO:0000313" key="2">
    <source>
        <dbReference type="Proteomes" id="UP000626026"/>
    </source>
</evidence>
<comment type="caution">
    <text evidence="1">The sequence shown here is derived from an EMBL/GenBank/DDBJ whole genome shotgun (WGS) entry which is preliminary data.</text>
</comment>
<proteinExistence type="predicted"/>
<dbReference type="EMBL" id="JACTVA010000011">
    <property type="protein sequence ID" value="MBC9206956.1"/>
    <property type="molecule type" value="Genomic_DNA"/>
</dbReference>